<dbReference type="InterPro" id="IPR001457">
    <property type="entry name" value="NADH_UbQ/plastoQ_OxRdtase_su6"/>
</dbReference>
<sequence>MIGLDIAFWILAVVGIVAALAVVLLRDIFREAISMILCFLTVAGIYVTLSADFLAAVQVLIYVGAISVLVILAIMLTREVHRGSPSNRLQIPAFIVAVLFLGAVSFALLNTPWQVSAELPVEPTTAALATRLFGENGYILPVEIAAVLLLAAILGAIVLVREK</sequence>
<evidence type="ECO:0000313" key="2">
    <source>
        <dbReference type="EMBL" id="GAH21364.1"/>
    </source>
</evidence>
<feature type="transmembrane region" description="Helical" evidence="1">
    <location>
        <begin position="138"/>
        <end position="160"/>
    </location>
</feature>
<gene>
    <name evidence="2" type="ORF">S03H2_04609</name>
</gene>
<dbReference type="Pfam" id="PF00499">
    <property type="entry name" value="Oxidored_q3"/>
    <property type="match status" value="1"/>
</dbReference>
<keyword evidence="1" id="KW-0812">Transmembrane</keyword>
<proteinExistence type="predicted"/>
<dbReference type="Gene3D" id="1.20.120.1200">
    <property type="entry name" value="NADH-ubiquinone/plastoquinone oxidoreductase chain 6, subunit NuoJ"/>
    <property type="match status" value="1"/>
</dbReference>
<dbReference type="InterPro" id="IPR042106">
    <property type="entry name" value="Nuo/plastoQ_OxRdtase_6_NuoJ"/>
</dbReference>
<dbReference type="PANTHER" id="PTHR33269">
    <property type="entry name" value="NADH-UBIQUINONE OXIDOREDUCTASE CHAIN 6"/>
    <property type="match status" value="1"/>
</dbReference>
<keyword evidence="1" id="KW-0472">Membrane</keyword>
<reference evidence="2" key="1">
    <citation type="journal article" date="2014" name="Front. Microbiol.">
        <title>High frequency of phylogenetically diverse reductive dehalogenase-homologous genes in deep subseafloor sedimentary metagenomes.</title>
        <authorList>
            <person name="Kawai M."/>
            <person name="Futagami T."/>
            <person name="Toyoda A."/>
            <person name="Takaki Y."/>
            <person name="Nishi S."/>
            <person name="Hori S."/>
            <person name="Arai W."/>
            <person name="Tsubouchi T."/>
            <person name="Morono Y."/>
            <person name="Uchiyama I."/>
            <person name="Ito T."/>
            <person name="Fujiyama A."/>
            <person name="Inagaki F."/>
            <person name="Takami H."/>
        </authorList>
    </citation>
    <scope>NUCLEOTIDE SEQUENCE</scope>
    <source>
        <strain evidence="2">Expedition CK06-06</strain>
    </source>
</reference>
<feature type="transmembrane region" description="Helical" evidence="1">
    <location>
        <begin position="55"/>
        <end position="77"/>
    </location>
</feature>
<evidence type="ECO:0000256" key="1">
    <source>
        <dbReference type="SAM" id="Phobius"/>
    </source>
</evidence>
<dbReference type="EMBL" id="BARU01001846">
    <property type="protein sequence ID" value="GAH21364.1"/>
    <property type="molecule type" value="Genomic_DNA"/>
</dbReference>
<name>X1EW05_9ZZZZ</name>
<organism evidence="2">
    <name type="scientific">marine sediment metagenome</name>
    <dbReference type="NCBI Taxonomy" id="412755"/>
    <lineage>
        <taxon>unclassified sequences</taxon>
        <taxon>metagenomes</taxon>
        <taxon>ecological metagenomes</taxon>
    </lineage>
</organism>
<dbReference type="PANTHER" id="PTHR33269:SF17">
    <property type="entry name" value="NADH-UBIQUINONE OXIDOREDUCTASE CHAIN 6"/>
    <property type="match status" value="1"/>
</dbReference>
<feature type="transmembrane region" description="Helical" evidence="1">
    <location>
        <begin position="89"/>
        <end position="109"/>
    </location>
</feature>
<keyword evidence="1" id="KW-1133">Transmembrane helix</keyword>
<dbReference type="AlphaFoldDB" id="X1EW05"/>
<protein>
    <recommendedName>
        <fullName evidence="3">NADH-quinone oxidoreductase subunit J</fullName>
    </recommendedName>
</protein>
<feature type="transmembrane region" description="Helical" evidence="1">
    <location>
        <begin position="6"/>
        <end position="25"/>
    </location>
</feature>
<accession>X1EW05</accession>
<feature type="transmembrane region" description="Helical" evidence="1">
    <location>
        <begin position="32"/>
        <end position="49"/>
    </location>
</feature>
<dbReference type="GO" id="GO:0008137">
    <property type="term" value="F:NADH dehydrogenase (ubiquinone) activity"/>
    <property type="evidence" value="ECO:0007669"/>
    <property type="project" value="InterPro"/>
</dbReference>
<evidence type="ECO:0008006" key="3">
    <source>
        <dbReference type="Google" id="ProtNLM"/>
    </source>
</evidence>
<comment type="caution">
    <text evidence="2">The sequence shown here is derived from an EMBL/GenBank/DDBJ whole genome shotgun (WGS) entry which is preliminary data.</text>
</comment>